<reference evidence="2 3" key="1">
    <citation type="submission" date="2018-11" db="EMBL/GenBank/DDBJ databases">
        <authorList>
            <consortium name="Pathogen Informatics"/>
        </authorList>
    </citation>
    <scope>NUCLEOTIDE SEQUENCE [LARGE SCALE GENOMIC DNA]</scope>
</reference>
<organism evidence="2 3">
    <name type="scientific">Dibothriocephalus latus</name>
    <name type="common">Fish tapeworm</name>
    <name type="synonym">Diphyllobothrium latum</name>
    <dbReference type="NCBI Taxonomy" id="60516"/>
    <lineage>
        <taxon>Eukaryota</taxon>
        <taxon>Metazoa</taxon>
        <taxon>Spiralia</taxon>
        <taxon>Lophotrochozoa</taxon>
        <taxon>Platyhelminthes</taxon>
        <taxon>Cestoda</taxon>
        <taxon>Eucestoda</taxon>
        <taxon>Diphyllobothriidea</taxon>
        <taxon>Diphyllobothriidae</taxon>
        <taxon>Dibothriocephalus</taxon>
    </lineage>
</organism>
<dbReference type="AlphaFoldDB" id="A0A3P7QTK1"/>
<dbReference type="Proteomes" id="UP000281553">
    <property type="component" value="Unassembled WGS sequence"/>
</dbReference>
<accession>A0A3P7QTK1</accession>
<feature type="region of interest" description="Disordered" evidence="1">
    <location>
        <begin position="31"/>
        <end position="114"/>
    </location>
</feature>
<dbReference type="EMBL" id="UYRU01086594">
    <property type="protein sequence ID" value="VDN35162.1"/>
    <property type="molecule type" value="Genomic_DNA"/>
</dbReference>
<gene>
    <name evidence="2" type="ORF">DILT_LOCUS16703</name>
</gene>
<sequence length="173" mass="18779">MRFLYEFVDFCIAEEGLANGRPVKAPALAAPMPAPPTVNPPQNEEYSLPKGELPSGPSLYQPPTLVPLRTVPAPPTVNPPQNEEYSLPKKELPSGQGAPGIPRRPMPSASNSQRVGVDAQNGRFVLSDQSRPALLVHLPRVLGFDRGHARLSAYSSDLLTRYSRCVFAKEALN</sequence>
<proteinExistence type="predicted"/>
<evidence type="ECO:0000313" key="2">
    <source>
        <dbReference type="EMBL" id="VDN35162.1"/>
    </source>
</evidence>
<evidence type="ECO:0000313" key="3">
    <source>
        <dbReference type="Proteomes" id="UP000281553"/>
    </source>
</evidence>
<protein>
    <submittedName>
        <fullName evidence="2">Uncharacterized protein</fullName>
    </submittedName>
</protein>
<name>A0A3P7QTK1_DIBLA</name>
<keyword evidence="3" id="KW-1185">Reference proteome</keyword>
<evidence type="ECO:0000256" key="1">
    <source>
        <dbReference type="SAM" id="MobiDB-lite"/>
    </source>
</evidence>